<dbReference type="GO" id="GO:0016322">
    <property type="term" value="P:neuron remodeling"/>
    <property type="evidence" value="ECO:0007669"/>
    <property type="project" value="UniProtKB-ARBA"/>
</dbReference>
<dbReference type="GO" id="GO:0045476">
    <property type="term" value="P:nurse cell apoptotic process"/>
    <property type="evidence" value="ECO:0007669"/>
    <property type="project" value="UniProtKB-ARBA"/>
</dbReference>
<dbReference type="PANTHER" id="PTHR22576">
    <property type="entry name" value="MUCOSA ASSOCIATED LYMPHOID TISSUE LYMPHOMA TRANSLOCATION PROTEIN 1/PARACASPASE"/>
    <property type="match status" value="1"/>
</dbReference>
<dbReference type="InterPro" id="IPR052039">
    <property type="entry name" value="Caspase-related_regulators"/>
</dbReference>
<dbReference type="GO" id="GO:0045751">
    <property type="term" value="P:negative regulation of Toll signaling pathway"/>
    <property type="evidence" value="ECO:0007669"/>
    <property type="project" value="UniProtKB-ARBA"/>
</dbReference>
<evidence type="ECO:0000259" key="10">
    <source>
        <dbReference type="PROSITE" id="PS50208"/>
    </source>
</evidence>
<feature type="compositionally biased region" description="Basic and acidic residues" evidence="8">
    <location>
        <begin position="36"/>
        <end position="80"/>
    </location>
</feature>
<dbReference type="PROSITE" id="PS01122">
    <property type="entry name" value="CASPASE_CYS"/>
    <property type="match status" value="1"/>
</dbReference>
<dbReference type="PANTHER" id="PTHR22576:SF41">
    <property type="entry name" value="CASPASE 14, APOPTOSIS-RELATED CYSTEINE PEPTIDASE"/>
    <property type="match status" value="1"/>
</dbReference>
<dbReference type="AlphaFoldDB" id="A0A154NXD0"/>
<dbReference type="PRINTS" id="PR00376">
    <property type="entry name" value="IL1BCENZYME"/>
</dbReference>
<keyword evidence="5" id="KW-0788">Thiol protease</keyword>
<feature type="domain" description="Caspase family p20" evidence="10">
    <location>
        <begin position="141"/>
        <end position="262"/>
    </location>
</feature>
<dbReference type="Pfam" id="PF00656">
    <property type="entry name" value="Peptidase_C14"/>
    <property type="match status" value="1"/>
</dbReference>
<proteinExistence type="inferred from homology"/>
<dbReference type="Proteomes" id="UP000076502">
    <property type="component" value="Unassembled WGS sequence"/>
</dbReference>
<dbReference type="PROSITE" id="PS50207">
    <property type="entry name" value="CASPASE_P10"/>
    <property type="match status" value="1"/>
</dbReference>
<keyword evidence="12" id="KW-1185">Reference proteome</keyword>
<evidence type="ECO:0000256" key="4">
    <source>
        <dbReference type="ARBA" id="ARBA00022801"/>
    </source>
</evidence>
<keyword evidence="2" id="KW-0645">Protease</keyword>
<organism evidence="11 12">
    <name type="scientific">Dufourea novaeangliae</name>
    <name type="common">Sweat bee</name>
    <dbReference type="NCBI Taxonomy" id="178035"/>
    <lineage>
        <taxon>Eukaryota</taxon>
        <taxon>Metazoa</taxon>
        <taxon>Ecdysozoa</taxon>
        <taxon>Arthropoda</taxon>
        <taxon>Hexapoda</taxon>
        <taxon>Insecta</taxon>
        <taxon>Pterygota</taxon>
        <taxon>Neoptera</taxon>
        <taxon>Endopterygota</taxon>
        <taxon>Hymenoptera</taxon>
        <taxon>Apocrita</taxon>
        <taxon>Aculeata</taxon>
        <taxon>Apoidea</taxon>
        <taxon>Anthophila</taxon>
        <taxon>Halictidae</taxon>
        <taxon>Rophitinae</taxon>
        <taxon>Dufourea</taxon>
    </lineage>
</organism>
<keyword evidence="4" id="KW-0378">Hydrolase</keyword>
<feature type="region of interest" description="Disordered" evidence="8">
    <location>
        <begin position="36"/>
        <end position="103"/>
    </location>
</feature>
<dbReference type="GO" id="GO:0006508">
    <property type="term" value="P:proteolysis"/>
    <property type="evidence" value="ECO:0007669"/>
    <property type="project" value="UniProtKB-KW"/>
</dbReference>
<comment type="similarity">
    <text evidence="1 7">Belongs to the peptidase C14A family.</text>
</comment>
<protein>
    <submittedName>
        <fullName evidence="11">Caspase-1</fullName>
    </submittedName>
</protein>
<dbReference type="InterPro" id="IPR002138">
    <property type="entry name" value="Pept_C14_p10"/>
</dbReference>
<dbReference type="InterPro" id="IPR015917">
    <property type="entry name" value="Pept_C14A"/>
</dbReference>
<feature type="domain" description="Caspase family p10" evidence="9">
    <location>
        <begin position="277"/>
        <end position="372"/>
    </location>
</feature>
<name>A0A154NXD0_DUFNO</name>
<sequence>MSPMSTIRQQQVCKIIYDSDSMMKGSQCVLITKVMDTRSEESKKQPDMNENQPKDSERKCKMNEKRKSKETTKTMTKEQQPDEIEEQLAEECDSSPCQPETSNVDGWVFRKPKNDCGTVEVKAARIPVPIDSEVYHMKHKRRGVALIFNHVNFKKMATRKGSVKDSKDVTQALNRLGFEIREYTDPGVQQIAGILKSTAAEDHTDADCLIVVAMSHGESGLLYSTDNMYSVDFLWAHFTGDQCSTLIGKPKLFFIQACRGTRLDDAVEVMHETDSMSSYSIPSHADILVAYSTYDGFYSWRNPDAGSWFIQALCEELNLNGRTRDLLTIMTFVNRRVAIQYQSFVPNNKDFHGKKQIPSIVSMLTRLVYFGENPL</sequence>
<evidence type="ECO:0000256" key="3">
    <source>
        <dbReference type="ARBA" id="ARBA00022703"/>
    </source>
</evidence>
<gene>
    <name evidence="11" type="ORF">WN55_04210</name>
</gene>
<dbReference type="InterPro" id="IPR033139">
    <property type="entry name" value="Caspase_cys_AS"/>
</dbReference>
<evidence type="ECO:0000256" key="6">
    <source>
        <dbReference type="ARBA" id="ARBA00023145"/>
    </source>
</evidence>
<dbReference type="SUPFAM" id="SSF52129">
    <property type="entry name" value="Caspase-like"/>
    <property type="match status" value="1"/>
</dbReference>
<dbReference type="PROSITE" id="PS50208">
    <property type="entry name" value="CASPASE_P20"/>
    <property type="match status" value="1"/>
</dbReference>
<dbReference type="InterPro" id="IPR029030">
    <property type="entry name" value="Caspase-like_dom_sf"/>
</dbReference>
<dbReference type="EMBL" id="KQ434769">
    <property type="protein sequence ID" value="KZC03754.1"/>
    <property type="molecule type" value="Genomic_DNA"/>
</dbReference>
<dbReference type="GO" id="GO:0004197">
    <property type="term" value="F:cysteine-type endopeptidase activity"/>
    <property type="evidence" value="ECO:0007669"/>
    <property type="project" value="InterPro"/>
</dbReference>
<dbReference type="GO" id="GO:1990525">
    <property type="term" value="F:BIR domain binding"/>
    <property type="evidence" value="ECO:0007669"/>
    <property type="project" value="UniProtKB-ARBA"/>
</dbReference>
<evidence type="ECO:0000256" key="7">
    <source>
        <dbReference type="RuleBase" id="RU003971"/>
    </source>
</evidence>
<evidence type="ECO:0000259" key="9">
    <source>
        <dbReference type="PROSITE" id="PS50207"/>
    </source>
</evidence>
<feature type="compositionally biased region" description="Acidic residues" evidence="8">
    <location>
        <begin position="81"/>
        <end position="93"/>
    </location>
</feature>
<evidence type="ECO:0000256" key="8">
    <source>
        <dbReference type="SAM" id="MobiDB-lite"/>
    </source>
</evidence>
<dbReference type="Gene3D" id="3.40.50.1460">
    <property type="match status" value="1"/>
</dbReference>
<dbReference type="FunFam" id="3.40.50.1460:FF:000001">
    <property type="entry name" value="Caspase-3 preproprotein"/>
    <property type="match status" value="1"/>
</dbReference>
<evidence type="ECO:0000313" key="12">
    <source>
        <dbReference type="Proteomes" id="UP000076502"/>
    </source>
</evidence>
<dbReference type="STRING" id="178035.A0A154NXD0"/>
<accession>A0A154NXD0</accession>
<dbReference type="CDD" id="cd00032">
    <property type="entry name" value="CASc"/>
    <property type="match status" value="1"/>
</dbReference>
<dbReference type="OrthoDB" id="6116485at2759"/>
<evidence type="ECO:0000256" key="1">
    <source>
        <dbReference type="ARBA" id="ARBA00010134"/>
    </source>
</evidence>
<keyword evidence="6" id="KW-0865">Zymogen</keyword>
<evidence type="ECO:0000256" key="2">
    <source>
        <dbReference type="ARBA" id="ARBA00022670"/>
    </source>
</evidence>
<evidence type="ECO:0000256" key="5">
    <source>
        <dbReference type="ARBA" id="ARBA00022807"/>
    </source>
</evidence>
<dbReference type="InterPro" id="IPR011600">
    <property type="entry name" value="Pept_C14_caspase"/>
</dbReference>
<dbReference type="InterPro" id="IPR001309">
    <property type="entry name" value="Pept_C14_p20"/>
</dbReference>
<keyword evidence="3" id="KW-0053">Apoptosis</keyword>
<evidence type="ECO:0000313" key="11">
    <source>
        <dbReference type="EMBL" id="KZC03754.1"/>
    </source>
</evidence>
<reference evidence="11 12" key="1">
    <citation type="submission" date="2015-07" db="EMBL/GenBank/DDBJ databases">
        <title>The genome of Dufourea novaeangliae.</title>
        <authorList>
            <person name="Pan H."/>
            <person name="Kapheim K."/>
        </authorList>
    </citation>
    <scope>NUCLEOTIDE SEQUENCE [LARGE SCALE GENOMIC DNA]</scope>
    <source>
        <strain evidence="11">0120121106</strain>
        <tissue evidence="11">Whole body</tissue>
    </source>
</reference>
<dbReference type="SMART" id="SM00115">
    <property type="entry name" value="CASc"/>
    <property type="match status" value="1"/>
</dbReference>